<organism evidence="1 2">
    <name type="scientific">Oceanobacillus locisalsi</name>
    <dbReference type="NCBI Taxonomy" id="546107"/>
    <lineage>
        <taxon>Bacteria</taxon>
        <taxon>Bacillati</taxon>
        <taxon>Bacillota</taxon>
        <taxon>Bacilli</taxon>
        <taxon>Bacillales</taxon>
        <taxon>Bacillaceae</taxon>
        <taxon>Oceanobacillus</taxon>
    </lineage>
</organism>
<dbReference type="EMBL" id="JBHTKK010000003">
    <property type="protein sequence ID" value="MFD1065231.1"/>
    <property type="molecule type" value="Genomic_DNA"/>
</dbReference>
<name>A0ABW3NFY5_9BACI</name>
<sequence length="121" mass="14405">MFVNLNNLYQIKEEFEQLHDQNEELYEHLQHVVSLTRQLQIPYKYLGDLLVTGEEGTIQPPFIRDSVLHLYQHEVQSLRKREDIDKLLSILRQLDRISYSQVFLLVLGAKPEFIRVNTIIK</sequence>
<evidence type="ECO:0000313" key="2">
    <source>
        <dbReference type="Proteomes" id="UP001597041"/>
    </source>
</evidence>
<evidence type="ECO:0008006" key="3">
    <source>
        <dbReference type="Google" id="ProtNLM"/>
    </source>
</evidence>
<reference evidence="2" key="1">
    <citation type="journal article" date="2019" name="Int. J. Syst. Evol. Microbiol.">
        <title>The Global Catalogue of Microorganisms (GCM) 10K type strain sequencing project: providing services to taxonomists for standard genome sequencing and annotation.</title>
        <authorList>
            <consortium name="The Broad Institute Genomics Platform"/>
            <consortium name="The Broad Institute Genome Sequencing Center for Infectious Disease"/>
            <person name="Wu L."/>
            <person name="Ma J."/>
        </authorList>
    </citation>
    <scope>NUCLEOTIDE SEQUENCE [LARGE SCALE GENOMIC DNA]</scope>
    <source>
        <strain evidence="2">CCUG 56608</strain>
    </source>
</reference>
<evidence type="ECO:0000313" key="1">
    <source>
        <dbReference type="EMBL" id="MFD1065231.1"/>
    </source>
</evidence>
<gene>
    <name evidence="1" type="ORF">ACFQ19_04255</name>
</gene>
<dbReference type="Proteomes" id="UP001597041">
    <property type="component" value="Unassembled WGS sequence"/>
</dbReference>
<keyword evidence="2" id="KW-1185">Reference proteome</keyword>
<comment type="caution">
    <text evidence="1">The sequence shown here is derived from an EMBL/GenBank/DDBJ whole genome shotgun (WGS) entry which is preliminary data.</text>
</comment>
<accession>A0ABW3NFY5</accession>
<protein>
    <recommendedName>
        <fullName evidence="3">DUF1878 domain-containing protein</fullName>
    </recommendedName>
</protein>
<proteinExistence type="predicted"/>
<dbReference type="RefSeq" id="WP_379590829.1">
    <property type="nucleotide sequence ID" value="NZ_JBHTKK010000003.1"/>
</dbReference>